<gene>
    <name evidence="1" type="ORF">POM88_000074</name>
</gene>
<dbReference type="PANTHER" id="PTHR37381:SF1">
    <property type="entry name" value="PENTATRICOPEPTIDE REPEAT (PPR) SUPERFAMILY PROTEIN"/>
    <property type="match status" value="1"/>
</dbReference>
<dbReference type="EMBL" id="JAUIZM010000001">
    <property type="protein sequence ID" value="KAK1400469.1"/>
    <property type="molecule type" value="Genomic_DNA"/>
</dbReference>
<keyword evidence="2" id="KW-1185">Reference proteome</keyword>
<sequence length="193" mass="20890">MITLLNLGGFLPSCISNPSFSSSSNKLFYPTSSSIDTFNNSTYSFLISFNYKCFLNYSHSKLIRATDSSSNSAAETPFDHDGGLSNRVSVCKDSNEALELIAELTKTSSGVVSVQDCCSIISAALDCDNADLALSVFSAMRSTFDQDIGDKGLSVERWKWSRPDVNTYTLLVCGLAASLRVSDALRVIANVCR</sequence>
<dbReference type="Proteomes" id="UP001237642">
    <property type="component" value="Unassembled WGS sequence"/>
</dbReference>
<dbReference type="AlphaFoldDB" id="A0AAD8JBM1"/>
<reference evidence="1" key="1">
    <citation type="submission" date="2023-02" db="EMBL/GenBank/DDBJ databases">
        <title>Genome of toxic invasive species Heracleum sosnowskyi carries increased number of genes despite the absence of recent whole-genome duplications.</title>
        <authorList>
            <person name="Schelkunov M."/>
            <person name="Shtratnikova V."/>
            <person name="Makarenko M."/>
            <person name="Klepikova A."/>
            <person name="Omelchenko D."/>
            <person name="Novikova G."/>
            <person name="Obukhova E."/>
            <person name="Bogdanov V."/>
            <person name="Penin A."/>
            <person name="Logacheva M."/>
        </authorList>
    </citation>
    <scope>NUCLEOTIDE SEQUENCE</scope>
    <source>
        <strain evidence="1">Hsosn_3</strain>
        <tissue evidence="1">Leaf</tissue>
    </source>
</reference>
<name>A0AAD8JBM1_9APIA</name>
<proteinExistence type="predicted"/>
<evidence type="ECO:0000313" key="1">
    <source>
        <dbReference type="EMBL" id="KAK1400469.1"/>
    </source>
</evidence>
<accession>A0AAD8JBM1</accession>
<organism evidence="1 2">
    <name type="scientific">Heracleum sosnowskyi</name>
    <dbReference type="NCBI Taxonomy" id="360622"/>
    <lineage>
        <taxon>Eukaryota</taxon>
        <taxon>Viridiplantae</taxon>
        <taxon>Streptophyta</taxon>
        <taxon>Embryophyta</taxon>
        <taxon>Tracheophyta</taxon>
        <taxon>Spermatophyta</taxon>
        <taxon>Magnoliopsida</taxon>
        <taxon>eudicotyledons</taxon>
        <taxon>Gunneridae</taxon>
        <taxon>Pentapetalae</taxon>
        <taxon>asterids</taxon>
        <taxon>campanulids</taxon>
        <taxon>Apiales</taxon>
        <taxon>Apiaceae</taxon>
        <taxon>Apioideae</taxon>
        <taxon>apioid superclade</taxon>
        <taxon>Tordylieae</taxon>
        <taxon>Tordyliinae</taxon>
        <taxon>Heracleum</taxon>
    </lineage>
</organism>
<protein>
    <submittedName>
        <fullName evidence="1">Pentatricopeptide repeat-containing protein</fullName>
    </submittedName>
</protein>
<dbReference type="Gene3D" id="1.25.40.10">
    <property type="entry name" value="Tetratricopeptide repeat domain"/>
    <property type="match status" value="1"/>
</dbReference>
<evidence type="ECO:0000313" key="2">
    <source>
        <dbReference type="Proteomes" id="UP001237642"/>
    </source>
</evidence>
<comment type="caution">
    <text evidence="1">The sequence shown here is derived from an EMBL/GenBank/DDBJ whole genome shotgun (WGS) entry which is preliminary data.</text>
</comment>
<reference evidence="1" key="2">
    <citation type="submission" date="2023-05" db="EMBL/GenBank/DDBJ databases">
        <authorList>
            <person name="Schelkunov M.I."/>
        </authorList>
    </citation>
    <scope>NUCLEOTIDE SEQUENCE</scope>
    <source>
        <strain evidence="1">Hsosn_3</strain>
        <tissue evidence="1">Leaf</tissue>
    </source>
</reference>
<dbReference type="InterPro" id="IPR011990">
    <property type="entry name" value="TPR-like_helical_dom_sf"/>
</dbReference>
<dbReference type="PANTHER" id="PTHR37381">
    <property type="entry name" value="PENTATRICOPEPTIDE REPEAT (PPR) SUPERFAMILY PROTEIN"/>
    <property type="match status" value="1"/>
</dbReference>